<evidence type="ECO:0000313" key="2">
    <source>
        <dbReference type="Proteomes" id="UP001597097"/>
    </source>
</evidence>
<comment type="caution">
    <text evidence="1">The sequence shown here is derived from an EMBL/GenBank/DDBJ whole genome shotgun (WGS) entry which is preliminary data.</text>
</comment>
<name>A0ABW4GYS0_9ACTN</name>
<proteinExistence type="predicted"/>
<protein>
    <submittedName>
        <fullName evidence="1">SUKH-4 family immunity protein</fullName>
    </submittedName>
</protein>
<evidence type="ECO:0000313" key="1">
    <source>
        <dbReference type="EMBL" id="MFD1546367.1"/>
    </source>
</evidence>
<dbReference type="EMBL" id="JBHUCM010000066">
    <property type="protein sequence ID" value="MFD1546367.1"/>
    <property type="molecule type" value="Genomic_DNA"/>
</dbReference>
<keyword evidence="2" id="KW-1185">Reference proteome</keyword>
<gene>
    <name evidence="1" type="ORF">ACFSJ0_55690</name>
</gene>
<reference evidence="2" key="1">
    <citation type="journal article" date="2019" name="Int. J. Syst. Evol. Microbiol.">
        <title>The Global Catalogue of Microorganisms (GCM) 10K type strain sequencing project: providing services to taxonomists for standard genome sequencing and annotation.</title>
        <authorList>
            <consortium name="The Broad Institute Genomics Platform"/>
            <consortium name="The Broad Institute Genome Sequencing Center for Infectious Disease"/>
            <person name="Wu L."/>
            <person name="Ma J."/>
        </authorList>
    </citation>
    <scope>NUCLEOTIDE SEQUENCE [LARGE SCALE GENOMIC DNA]</scope>
    <source>
        <strain evidence="2">CGMCC 1.15399</strain>
    </source>
</reference>
<dbReference type="Pfam" id="PF14435">
    <property type="entry name" value="SUKH-4"/>
    <property type="match status" value="1"/>
</dbReference>
<dbReference type="InterPro" id="IPR025851">
    <property type="entry name" value="SUKH-4"/>
</dbReference>
<accession>A0ABW4GYS0</accession>
<sequence>MAVSEDDVVTLEVGKARELGLSKADFVFLTETGLPRVAGGHFCTDIPDGPLGLFGVRPLGEDNRALILGGIGPDGDMLYFLDLNEGVVVLLSLGEADEEPQFEVVNTTLTAFAAFVRQVGAYMHSPRAERPADDKARLAEIAAGLEELDPESFRHPHCWWAMALARLRREAARRERAHAPAESRSDAFDRALDRLDEAGWRQVTGKEFASATGEYGLLTLPDDFTDAFSADGAQHRDVDVRWRGGLPSEIQSLFAREGIVVRVPEDEPEEEDDFDAAMERLMAAAHGPQEPGEGTVTCLATTETSDLCRIIRAFERLAAKGYVAEPALWPTTSGCWQRVAERTEDMESPRAVFWNTQSHDTAFDASGNLVGELYLGWAGDHEEIAAALAETGLAMQVPADKGTTFILGPAVQDSINDGPVA</sequence>
<dbReference type="Proteomes" id="UP001597097">
    <property type="component" value="Unassembled WGS sequence"/>
</dbReference>
<dbReference type="RefSeq" id="WP_246653235.1">
    <property type="nucleotide sequence ID" value="NZ_JAHKRM010000027.1"/>
</dbReference>
<organism evidence="1 2">
    <name type="scientific">Nonomuraea guangzhouensis</name>
    <dbReference type="NCBI Taxonomy" id="1291555"/>
    <lineage>
        <taxon>Bacteria</taxon>
        <taxon>Bacillati</taxon>
        <taxon>Actinomycetota</taxon>
        <taxon>Actinomycetes</taxon>
        <taxon>Streptosporangiales</taxon>
        <taxon>Streptosporangiaceae</taxon>
        <taxon>Nonomuraea</taxon>
    </lineage>
</organism>